<dbReference type="GO" id="GO:0005680">
    <property type="term" value="C:anaphase-promoting complex"/>
    <property type="evidence" value="ECO:0007669"/>
    <property type="project" value="TreeGrafter"/>
</dbReference>
<dbReference type="GO" id="GO:0016567">
    <property type="term" value="P:protein ubiquitination"/>
    <property type="evidence" value="ECO:0007669"/>
    <property type="project" value="TreeGrafter"/>
</dbReference>
<keyword evidence="4" id="KW-0833">Ubl conjugation pathway</keyword>
<dbReference type="VEuPathDB" id="VectorBase:SSCA002308"/>
<accession>A0A131ZXW1</accession>
<evidence type="ECO:0000256" key="1">
    <source>
        <dbReference type="ARBA" id="ARBA00022618"/>
    </source>
</evidence>
<evidence type="ECO:0000313" key="8">
    <source>
        <dbReference type="Proteomes" id="UP000616769"/>
    </source>
</evidence>
<evidence type="ECO:0000256" key="4">
    <source>
        <dbReference type="ARBA" id="ARBA00022786"/>
    </source>
</evidence>
<comment type="caution">
    <text evidence="7">The sequence shown here is derived from an EMBL/GenBank/DDBJ whole genome shotgun (WGS) entry which is preliminary data.</text>
</comment>
<keyword evidence="5" id="KW-0802">TPR repeat</keyword>
<dbReference type="PROSITE" id="PS50005">
    <property type="entry name" value="TPR"/>
    <property type="match status" value="2"/>
</dbReference>
<sequence>MKSLNINRRLSNDAHSPLIDHLRSLRDQSIERFQFRSAIFFSDKILALTGMNAKDGLPLAYSIYLLRQYQRAAHLILANNLHMYDIKCRCLLVKCLVRFVKLSLKFIRIHFEIQIKNKKFKEAINLIDDWFRKESISKDEKLSPNHVTPLLIFKSEACEALDNRLDARQCLIQALEQDFRCYEAFYRITHHHLASKQEELELLSRLTCKNNIHKLGADENFFLEFLSFFYYIQLKKYDKPDKLILNPSFRIFEKNNDYLIALAQRHFYNFDSLQALEITSSVIEKDPLNFECLEIHLSCYLTLEKSIELFKLSQNLINFYPDHEITWFALGCYYHLIQKKEISRRYLEKAVTLNPIFAPAWILFGCSFSDDAEHDQVMAAYFKASHLMPGCHLPLLYIGVEYVRTDNHKLGEKFIMKALSIAPEDPIVLHELSVTAFHSNEYMKADRFLRQAIKIIHYPEIKDNKQCLSCSIEYEPLFNNMGHIQRKLGRNNDAVNYFQLSLTLLPNNPSTYASLGLVFCLLDKYAEAVDYLEQAYGMNRLSKRDDLIKLLEDALKYYPDYLKFSSSELAVSKVLPWSSSVFESKLDYVRRLTSEESSVSSAREIDKMNESYANKNGTIKRCDQSSSFLNDSNDQSLRI</sequence>
<dbReference type="Proteomes" id="UP000616769">
    <property type="component" value="Unassembled WGS sequence"/>
</dbReference>
<keyword evidence="6" id="KW-0131">Cell cycle</keyword>
<protein>
    <submittedName>
        <fullName evidence="7">Cell division cycle protein 16-like protein</fullName>
    </submittedName>
</protein>
<dbReference type="OrthoDB" id="10006270at2759"/>
<dbReference type="Gene3D" id="1.25.40.10">
    <property type="entry name" value="Tetratricopeptide repeat domain"/>
    <property type="match status" value="1"/>
</dbReference>
<dbReference type="Pfam" id="PF12895">
    <property type="entry name" value="ANAPC3"/>
    <property type="match status" value="1"/>
</dbReference>
<dbReference type="GO" id="GO:0005737">
    <property type="term" value="C:cytoplasm"/>
    <property type="evidence" value="ECO:0007669"/>
    <property type="project" value="TreeGrafter"/>
</dbReference>
<reference evidence="7 8" key="1">
    <citation type="journal article" date="2015" name="Parasit. Vectors">
        <title>Draft genome of the scabies mite.</title>
        <authorList>
            <person name="Rider S.D.Jr."/>
            <person name="Morgan M.S."/>
            <person name="Arlian L.G."/>
        </authorList>
    </citation>
    <scope>NUCLEOTIDE SEQUENCE [LARGE SCALE GENOMIC DNA]</scope>
    <source>
        <strain evidence="7">Arlian Lab</strain>
    </source>
</reference>
<gene>
    <name evidence="7" type="ORF">QR98_0020800</name>
</gene>
<proteinExistence type="predicted"/>
<dbReference type="EMBL" id="JXLN01005636">
    <property type="protein sequence ID" value="KPM03646.1"/>
    <property type="molecule type" value="Genomic_DNA"/>
</dbReference>
<dbReference type="GO" id="GO:0051301">
    <property type="term" value="P:cell division"/>
    <property type="evidence" value="ECO:0007669"/>
    <property type="project" value="UniProtKB-KW"/>
</dbReference>
<dbReference type="InterPro" id="IPR011990">
    <property type="entry name" value="TPR-like_helical_dom_sf"/>
</dbReference>
<dbReference type="SMART" id="SM00028">
    <property type="entry name" value="TPR"/>
    <property type="match status" value="6"/>
</dbReference>
<dbReference type="InterPro" id="IPR019734">
    <property type="entry name" value="TPR_rpt"/>
</dbReference>
<dbReference type="GO" id="GO:0031145">
    <property type="term" value="P:anaphase-promoting complex-dependent catabolic process"/>
    <property type="evidence" value="ECO:0007669"/>
    <property type="project" value="TreeGrafter"/>
</dbReference>
<dbReference type="SUPFAM" id="SSF48452">
    <property type="entry name" value="TPR-like"/>
    <property type="match status" value="1"/>
</dbReference>
<keyword evidence="2" id="KW-0677">Repeat</keyword>
<keyword evidence="3" id="KW-0498">Mitosis</keyword>
<evidence type="ECO:0000256" key="5">
    <source>
        <dbReference type="ARBA" id="ARBA00022803"/>
    </source>
</evidence>
<keyword evidence="1 7" id="KW-0132">Cell division</keyword>
<dbReference type="Pfam" id="PF13181">
    <property type="entry name" value="TPR_8"/>
    <property type="match status" value="2"/>
</dbReference>
<evidence type="ECO:0000256" key="2">
    <source>
        <dbReference type="ARBA" id="ARBA00022737"/>
    </source>
</evidence>
<evidence type="ECO:0000256" key="3">
    <source>
        <dbReference type="ARBA" id="ARBA00022776"/>
    </source>
</evidence>
<dbReference type="AlphaFoldDB" id="A0A131ZXW1"/>
<evidence type="ECO:0000256" key="6">
    <source>
        <dbReference type="ARBA" id="ARBA00023306"/>
    </source>
</evidence>
<evidence type="ECO:0000313" key="7">
    <source>
        <dbReference type="EMBL" id="KPM03646.1"/>
    </source>
</evidence>
<dbReference type="GO" id="GO:0045842">
    <property type="term" value="P:positive regulation of mitotic metaphase/anaphase transition"/>
    <property type="evidence" value="ECO:0007669"/>
    <property type="project" value="TreeGrafter"/>
</dbReference>
<name>A0A131ZXW1_SARSC</name>
<dbReference type="PANTHER" id="PTHR12558">
    <property type="entry name" value="CELL DIVISION CYCLE 16,23,27"/>
    <property type="match status" value="1"/>
</dbReference>
<dbReference type="PANTHER" id="PTHR12558:SF9">
    <property type="entry name" value="CELL DIVISION CYCLE PROTEIN 16 HOMOLOG"/>
    <property type="match status" value="1"/>
</dbReference>
<organism evidence="7 8">
    <name type="scientific">Sarcoptes scabiei</name>
    <name type="common">Itch mite</name>
    <name type="synonym">Acarus scabiei</name>
    <dbReference type="NCBI Taxonomy" id="52283"/>
    <lineage>
        <taxon>Eukaryota</taxon>
        <taxon>Metazoa</taxon>
        <taxon>Ecdysozoa</taxon>
        <taxon>Arthropoda</taxon>
        <taxon>Chelicerata</taxon>
        <taxon>Arachnida</taxon>
        <taxon>Acari</taxon>
        <taxon>Acariformes</taxon>
        <taxon>Sarcoptiformes</taxon>
        <taxon>Astigmata</taxon>
        <taxon>Psoroptidia</taxon>
        <taxon>Sarcoptoidea</taxon>
        <taxon>Sarcoptidae</taxon>
        <taxon>Sarcoptinae</taxon>
        <taxon>Sarcoptes</taxon>
    </lineage>
</organism>